<dbReference type="EMBL" id="DWYZ01000237">
    <property type="protein sequence ID" value="HJB29636.1"/>
    <property type="molecule type" value="Genomic_DNA"/>
</dbReference>
<dbReference type="InterPro" id="IPR029058">
    <property type="entry name" value="AB_hydrolase_fold"/>
</dbReference>
<gene>
    <name evidence="3" type="ORF">IAA06_12730</name>
</gene>
<evidence type="ECO:0000259" key="2">
    <source>
        <dbReference type="Pfam" id="PF20434"/>
    </source>
</evidence>
<feature type="domain" description="BD-FAE-like" evidence="2">
    <location>
        <begin position="95"/>
        <end position="252"/>
    </location>
</feature>
<dbReference type="AlphaFoldDB" id="A0A9D2LV28"/>
<keyword evidence="1 3" id="KW-0378">Hydrolase</keyword>
<reference evidence="3" key="2">
    <citation type="submission" date="2021-04" db="EMBL/GenBank/DDBJ databases">
        <authorList>
            <person name="Gilroy R."/>
        </authorList>
    </citation>
    <scope>NUCLEOTIDE SEQUENCE</scope>
    <source>
        <strain evidence="3">ChiSjej1B19-5720</strain>
    </source>
</reference>
<dbReference type="InterPro" id="IPR050300">
    <property type="entry name" value="GDXG_lipolytic_enzyme"/>
</dbReference>
<protein>
    <submittedName>
        <fullName evidence="3">Alpha/beta hydrolase</fullName>
    </submittedName>
</protein>
<dbReference type="GO" id="GO:0016787">
    <property type="term" value="F:hydrolase activity"/>
    <property type="evidence" value="ECO:0007669"/>
    <property type="project" value="UniProtKB-KW"/>
</dbReference>
<accession>A0A9D2LV28</accession>
<name>A0A9D2LV28_9FIRM</name>
<dbReference type="SUPFAM" id="SSF53474">
    <property type="entry name" value="alpha/beta-Hydrolases"/>
    <property type="match status" value="1"/>
</dbReference>
<sequence>MIIEKIKLYEDRDDVILTAYIIEEKGELHGIAPRPAVLICPGGGYLNCSDREAEPIALKFAAMGYHAFVLRYSVYGEGAKEIYRNPDVTLPVREECLYPTQILETGQAMLIIREHAAQWEVDTDRIAVCGFSAGAHNAALYSAVWHTDLLSGHFKTKKEFFRPAAVILCYMVSDYVDFEKLMENMAISKTDKAMMKACFIALTGEENPDLQKREAISPDRLVTKYMPPAYIWATSADNVAPVQHSLRMAEALAAQKVPFELHIFEEGQHGLSAADQTSAVVKEHMNTDAARWVELADAWLKKRFALTLLSCVTEEDYLKQIGVL</sequence>
<evidence type="ECO:0000313" key="3">
    <source>
        <dbReference type="EMBL" id="HJB29636.1"/>
    </source>
</evidence>
<dbReference type="PANTHER" id="PTHR48081:SF6">
    <property type="entry name" value="PEPTIDASE S9 PROLYL OLIGOPEPTIDASE CATALYTIC DOMAIN-CONTAINING PROTEIN"/>
    <property type="match status" value="1"/>
</dbReference>
<dbReference type="Proteomes" id="UP000823842">
    <property type="component" value="Unassembled WGS sequence"/>
</dbReference>
<reference evidence="3" key="1">
    <citation type="journal article" date="2021" name="PeerJ">
        <title>Extensive microbial diversity within the chicken gut microbiome revealed by metagenomics and culture.</title>
        <authorList>
            <person name="Gilroy R."/>
            <person name="Ravi A."/>
            <person name="Getino M."/>
            <person name="Pursley I."/>
            <person name="Horton D.L."/>
            <person name="Alikhan N.F."/>
            <person name="Baker D."/>
            <person name="Gharbi K."/>
            <person name="Hall N."/>
            <person name="Watson M."/>
            <person name="Adriaenssens E.M."/>
            <person name="Foster-Nyarko E."/>
            <person name="Jarju S."/>
            <person name="Secka A."/>
            <person name="Antonio M."/>
            <person name="Oren A."/>
            <person name="Chaudhuri R.R."/>
            <person name="La Ragione R."/>
            <person name="Hildebrand F."/>
            <person name="Pallen M.J."/>
        </authorList>
    </citation>
    <scope>NUCLEOTIDE SEQUENCE</scope>
    <source>
        <strain evidence="3">ChiSjej1B19-5720</strain>
    </source>
</reference>
<evidence type="ECO:0000256" key="1">
    <source>
        <dbReference type="ARBA" id="ARBA00022801"/>
    </source>
</evidence>
<comment type="caution">
    <text evidence="3">The sequence shown here is derived from an EMBL/GenBank/DDBJ whole genome shotgun (WGS) entry which is preliminary data.</text>
</comment>
<dbReference type="Pfam" id="PF20434">
    <property type="entry name" value="BD-FAE"/>
    <property type="match status" value="1"/>
</dbReference>
<dbReference type="InterPro" id="IPR049492">
    <property type="entry name" value="BD-FAE-like_dom"/>
</dbReference>
<dbReference type="Gene3D" id="3.40.50.1820">
    <property type="entry name" value="alpha/beta hydrolase"/>
    <property type="match status" value="1"/>
</dbReference>
<organism evidence="3 4">
    <name type="scientific">Candidatus Blautia faecavium</name>
    <dbReference type="NCBI Taxonomy" id="2838487"/>
    <lineage>
        <taxon>Bacteria</taxon>
        <taxon>Bacillati</taxon>
        <taxon>Bacillota</taxon>
        <taxon>Clostridia</taxon>
        <taxon>Lachnospirales</taxon>
        <taxon>Lachnospiraceae</taxon>
        <taxon>Blautia</taxon>
    </lineage>
</organism>
<evidence type="ECO:0000313" key="4">
    <source>
        <dbReference type="Proteomes" id="UP000823842"/>
    </source>
</evidence>
<proteinExistence type="predicted"/>
<dbReference type="PANTHER" id="PTHR48081">
    <property type="entry name" value="AB HYDROLASE SUPERFAMILY PROTEIN C4A8.06C"/>
    <property type="match status" value="1"/>
</dbReference>